<reference evidence="2" key="1">
    <citation type="submission" date="2015-04" db="UniProtKB">
        <authorList>
            <consortium name="EnsemblPlants"/>
        </authorList>
    </citation>
    <scope>IDENTIFICATION</scope>
    <source>
        <strain evidence="2">SL10</strain>
    </source>
</reference>
<name>A0A0E0GH41_ORYNI</name>
<dbReference type="AlphaFoldDB" id="A0A0E0GH41"/>
<feature type="region of interest" description="Disordered" evidence="1">
    <location>
        <begin position="1"/>
        <end position="27"/>
    </location>
</feature>
<feature type="region of interest" description="Disordered" evidence="1">
    <location>
        <begin position="33"/>
        <end position="52"/>
    </location>
</feature>
<reference evidence="2" key="2">
    <citation type="submission" date="2018-04" db="EMBL/GenBank/DDBJ databases">
        <title>OnivRS2 (Oryza nivara Reference Sequence Version 2).</title>
        <authorList>
            <person name="Zhang J."/>
            <person name="Kudrna D."/>
            <person name="Lee S."/>
            <person name="Talag J."/>
            <person name="Rajasekar S."/>
            <person name="Welchert J."/>
            <person name="Hsing Y.-I."/>
            <person name="Wing R.A."/>
        </authorList>
    </citation>
    <scope>NUCLEOTIDE SEQUENCE [LARGE SCALE GENOMIC DNA]</scope>
    <source>
        <strain evidence="2">SL10</strain>
    </source>
</reference>
<protein>
    <submittedName>
        <fullName evidence="2">Uncharacterized protein</fullName>
    </submittedName>
</protein>
<dbReference type="Gramene" id="ONIVA03G04310.1">
    <property type="protein sequence ID" value="ONIVA03G04310.1"/>
    <property type="gene ID" value="ONIVA03G04310"/>
</dbReference>
<sequence length="100" mass="11745">ETRRAQTEREKRRKRKAAKVGNPKSKERACLAAVAGDPQRHLRRHGRRRHLRRRARFAERQESVRIGQITRPFLPLRQLLRRVIPAEPIKQQIASTSGKL</sequence>
<dbReference type="Proteomes" id="UP000006591">
    <property type="component" value="Chromosome 3"/>
</dbReference>
<evidence type="ECO:0000313" key="3">
    <source>
        <dbReference type="Proteomes" id="UP000006591"/>
    </source>
</evidence>
<evidence type="ECO:0000256" key="1">
    <source>
        <dbReference type="SAM" id="MobiDB-lite"/>
    </source>
</evidence>
<dbReference type="EnsemblPlants" id="ONIVA03G04310.1">
    <property type="protein sequence ID" value="ONIVA03G04310.1"/>
    <property type="gene ID" value="ONIVA03G04310"/>
</dbReference>
<keyword evidence="3" id="KW-1185">Reference proteome</keyword>
<proteinExistence type="predicted"/>
<feature type="compositionally biased region" description="Basic and acidic residues" evidence="1">
    <location>
        <begin position="1"/>
        <end position="10"/>
    </location>
</feature>
<dbReference type="HOGENOM" id="CLU_2313362_0_0_1"/>
<organism evidence="2">
    <name type="scientific">Oryza nivara</name>
    <name type="common">Indian wild rice</name>
    <name type="synonym">Oryza sativa f. spontanea</name>
    <dbReference type="NCBI Taxonomy" id="4536"/>
    <lineage>
        <taxon>Eukaryota</taxon>
        <taxon>Viridiplantae</taxon>
        <taxon>Streptophyta</taxon>
        <taxon>Embryophyta</taxon>
        <taxon>Tracheophyta</taxon>
        <taxon>Spermatophyta</taxon>
        <taxon>Magnoliopsida</taxon>
        <taxon>Liliopsida</taxon>
        <taxon>Poales</taxon>
        <taxon>Poaceae</taxon>
        <taxon>BOP clade</taxon>
        <taxon>Oryzoideae</taxon>
        <taxon>Oryzeae</taxon>
        <taxon>Oryzinae</taxon>
        <taxon>Oryza</taxon>
    </lineage>
</organism>
<evidence type="ECO:0000313" key="2">
    <source>
        <dbReference type="EnsemblPlants" id="ONIVA03G04310.1"/>
    </source>
</evidence>
<feature type="compositionally biased region" description="Basic residues" evidence="1">
    <location>
        <begin position="41"/>
        <end position="52"/>
    </location>
</feature>
<accession>A0A0E0GH41</accession>